<evidence type="ECO:0000313" key="1">
    <source>
        <dbReference type="EMBL" id="NUU58979.1"/>
    </source>
</evidence>
<comment type="caution">
    <text evidence="1">The sequence shown here is derived from an EMBL/GenBank/DDBJ whole genome shotgun (WGS) entry which is preliminary data.</text>
</comment>
<keyword evidence="2" id="KW-1185">Reference proteome</keyword>
<dbReference type="Proteomes" id="UP000564806">
    <property type="component" value="Unassembled WGS sequence"/>
</dbReference>
<name>A0A850EH40_9BACL</name>
<dbReference type="AlphaFoldDB" id="A0A850EH40"/>
<evidence type="ECO:0000313" key="2">
    <source>
        <dbReference type="Proteomes" id="UP000564806"/>
    </source>
</evidence>
<dbReference type="RefSeq" id="WP_175369696.1">
    <property type="nucleotide sequence ID" value="NZ_JABWCS010000170.1"/>
</dbReference>
<proteinExistence type="predicted"/>
<accession>A0A850EH40</accession>
<dbReference type="EMBL" id="JABWCS010000170">
    <property type="protein sequence ID" value="NUU58979.1"/>
    <property type="molecule type" value="Genomic_DNA"/>
</dbReference>
<protein>
    <submittedName>
        <fullName evidence="1">Uncharacterized protein</fullName>
    </submittedName>
</protein>
<gene>
    <name evidence="1" type="ORF">HPT30_01025</name>
</gene>
<reference evidence="1" key="1">
    <citation type="submission" date="2020-06" db="EMBL/GenBank/DDBJ databases">
        <title>Paenibacillus sp. nov., isolated from soil.</title>
        <authorList>
            <person name="Seo Y.L."/>
        </authorList>
    </citation>
    <scope>NUCLEOTIDE SEQUENCE [LARGE SCALE GENOMIC DNA]</scope>
    <source>
        <strain evidence="1">JW14</strain>
    </source>
</reference>
<sequence length="95" mass="10701">MKFNYHVKDPFGSFYFARKEVIPLKITSIGVSIDLTQPVQEVVDIISIVLNHHPSRHKEILEAIDVKVCEALANLQKDKEPLAEATETKTEEAAN</sequence>
<organism evidence="1 2">
    <name type="scientific">Paenibacillus agri</name>
    <dbReference type="NCBI Taxonomy" id="2744309"/>
    <lineage>
        <taxon>Bacteria</taxon>
        <taxon>Bacillati</taxon>
        <taxon>Bacillota</taxon>
        <taxon>Bacilli</taxon>
        <taxon>Bacillales</taxon>
        <taxon>Paenibacillaceae</taxon>
        <taxon>Paenibacillus</taxon>
    </lineage>
</organism>